<gene>
    <name evidence="1" type="ORF">WA026_005343</name>
</gene>
<comment type="caution">
    <text evidence="1">The sequence shown here is derived from an EMBL/GenBank/DDBJ whole genome shotgun (WGS) entry which is preliminary data.</text>
</comment>
<organism evidence="1 2">
    <name type="scientific">Henosepilachna vigintioctopunctata</name>
    <dbReference type="NCBI Taxonomy" id="420089"/>
    <lineage>
        <taxon>Eukaryota</taxon>
        <taxon>Metazoa</taxon>
        <taxon>Ecdysozoa</taxon>
        <taxon>Arthropoda</taxon>
        <taxon>Hexapoda</taxon>
        <taxon>Insecta</taxon>
        <taxon>Pterygota</taxon>
        <taxon>Neoptera</taxon>
        <taxon>Endopterygota</taxon>
        <taxon>Coleoptera</taxon>
        <taxon>Polyphaga</taxon>
        <taxon>Cucujiformia</taxon>
        <taxon>Coccinelloidea</taxon>
        <taxon>Coccinellidae</taxon>
        <taxon>Epilachninae</taxon>
        <taxon>Epilachnini</taxon>
        <taxon>Henosepilachna</taxon>
    </lineage>
</organism>
<reference evidence="1 2" key="1">
    <citation type="submission" date="2023-03" db="EMBL/GenBank/DDBJ databases">
        <title>Genome insight into feeding habits of ladybird beetles.</title>
        <authorList>
            <person name="Li H.-S."/>
            <person name="Huang Y.-H."/>
            <person name="Pang H."/>
        </authorList>
    </citation>
    <scope>NUCLEOTIDE SEQUENCE [LARGE SCALE GENOMIC DNA]</scope>
    <source>
        <strain evidence="1">SYSU_2023b</strain>
        <tissue evidence="1">Whole body</tissue>
    </source>
</reference>
<dbReference type="AlphaFoldDB" id="A0AAW1UWN8"/>
<dbReference type="EMBL" id="JARQZJ010000092">
    <property type="protein sequence ID" value="KAK9884387.1"/>
    <property type="molecule type" value="Genomic_DNA"/>
</dbReference>
<dbReference type="Proteomes" id="UP001431783">
    <property type="component" value="Unassembled WGS sequence"/>
</dbReference>
<accession>A0AAW1UWN8</accession>
<keyword evidence="2" id="KW-1185">Reference proteome</keyword>
<evidence type="ECO:0000313" key="1">
    <source>
        <dbReference type="EMBL" id="KAK9884387.1"/>
    </source>
</evidence>
<proteinExistence type="predicted"/>
<evidence type="ECO:0000313" key="2">
    <source>
        <dbReference type="Proteomes" id="UP001431783"/>
    </source>
</evidence>
<protein>
    <submittedName>
        <fullName evidence="1">Uncharacterized protein</fullName>
    </submittedName>
</protein>
<sequence length="62" mass="6878">MRSPVKQVPISEVPVVLHAVYVQADSLAALPPKAEVRALQRSKGPEGSIHTSKRYFSFIFDQ</sequence>
<feature type="non-terminal residue" evidence="1">
    <location>
        <position position="62"/>
    </location>
</feature>
<name>A0AAW1UWN8_9CUCU</name>